<dbReference type="SUPFAM" id="SSF52540">
    <property type="entry name" value="P-loop containing nucleoside triphosphate hydrolases"/>
    <property type="match status" value="1"/>
</dbReference>
<dbReference type="Pfam" id="PF13245">
    <property type="entry name" value="AAA_19"/>
    <property type="match status" value="1"/>
</dbReference>
<dbReference type="GO" id="GO:0005829">
    <property type="term" value="C:cytosol"/>
    <property type="evidence" value="ECO:0007669"/>
    <property type="project" value="TreeGrafter"/>
</dbReference>
<dbReference type="InterPro" id="IPR027417">
    <property type="entry name" value="P-loop_NTPase"/>
</dbReference>
<dbReference type="Gene3D" id="3.40.50.300">
    <property type="entry name" value="P-loop containing nucleotide triphosphate hydrolases"/>
    <property type="match status" value="2"/>
</dbReference>
<evidence type="ECO:0000259" key="6">
    <source>
        <dbReference type="PROSITE" id="PS51198"/>
    </source>
</evidence>
<dbReference type="PANTHER" id="PTHR11070">
    <property type="entry name" value="UVRD / RECB / PCRA DNA HELICASE FAMILY MEMBER"/>
    <property type="match status" value="1"/>
</dbReference>
<reference evidence="7 8" key="1">
    <citation type="submission" date="2018-05" db="EMBL/GenBank/DDBJ databases">
        <title>Genome comparison of Eubacterium sp.</title>
        <authorList>
            <person name="Feng Y."/>
            <person name="Sanchez-Andrea I."/>
            <person name="Stams A.J.M."/>
            <person name="De Vos W.M."/>
        </authorList>
    </citation>
    <scope>NUCLEOTIDE SEQUENCE [LARGE SCALE GENOMIC DNA]</scope>
    <source>
        <strain evidence="7 8">YI</strain>
    </source>
</reference>
<name>A0A4P9C9D8_EUBML</name>
<keyword evidence="8" id="KW-1185">Reference proteome</keyword>
<dbReference type="AlphaFoldDB" id="A0A4P9C9D8"/>
<keyword evidence="2 5" id="KW-0378">Hydrolase</keyword>
<evidence type="ECO:0000313" key="8">
    <source>
        <dbReference type="Proteomes" id="UP000218387"/>
    </source>
</evidence>
<dbReference type="PANTHER" id="PTHR11070:SF3">
    <property type="entry name" value="DNA 3'-5' HELICASE"/>
    <property type="match status" value="1"/>
</dbReference>
<proteinExistence type="predicted"/>
<keyword evidence="1 5" id="KW-0547">Nucleotide-binding</keyword>
<gene>
    <name evidence="7" type="ORF">CPZ25_012890</name>
</gene>
<dbReference type="GO" id="GO:0000725">
    <property type="term" value="P:recombinational repair"/>
    <property type="evidence" value="ECO:0007669"/>
    <property type="project" value="TreeGrafter"/>
</dbReference>
<protein>
    <submittedName>
        <fullName evidence="7">ATP-dependent helicase</fullName>
    </submittedName>
</protein>
<feature type="binding site" evidence="5">
    <location>
        <begin position="50"/>
        <end position="57"/>
    </location>
    <ligand>
        <name>ATP</name>
        <dbReference type="ChEBI" id="CHEBI:30616"/>
    </ligand>
</feature>
<evidence type="ECO:0000256" key="1">
    <source>
        <dbReference type="ARBA" id="ARBA00022741"/>
    </source>
</evidence>
<organism evidence="7 8">
    <name type="scientific">Eubacterium maltosivorans</name>
    <dbReference type="NCBI Taxonomy" id="2041044"/>
    <lineage>
        <taxon>Bacteria</taxon>
        <taxon>Bacillati</taxon>
        <taxon>Bacillota</taxon>
        <taxon>Clostridia</taxon>
        <taxon>Eubacteriales</taxon>
        <taxon>Eubacteriaceae</taxon>
        <taxon>Eubacterium</taxon>
    </lineage>
</organism>
<evidence type="ECO:0000256" key="5">
    <source>
        <dbReference type="PROSITE-ProRule" id="PRU00560"/>
    </source>
</evidence>
<dbReference type="KEGG" id="emt:CPZ25_012890"/>
<dbReference type="EMBL" id="CP029487">
    <property type="protein sequence ID" value="QCT72180.1"/>
    <property type="molecule type" value="Genomic_DNA"/>
</dbReference>
<accession>A0A4P9C9D8</accession>
<evidence type="ECO:0000256" key="3">
    <source>
        <dbReference type="ARBA" id="ARBA00022806"/>
    </source>
</evidence>
<dbReference type="InterPro" id="IPR000212">
    <property type="entry name" value="DNA_helicase_UvrD/REP"/>
</dbReference>
<dbReference type="Proteomes" id="UP000218387">
    <property type="component" value="Chromosome"/>
</dbReference>
<dbReference type="GO" id="GO:0043138">
    <property type="term" value="F:3'-5' DNA helicase activity"/>
    <property type="evidence" value="ECO:0007669"/>
    <property type="project" value="TreeGrafter"/>
</dbReference>
<evidence type="ECO:0000256" key="2">
    <source>
        <dbReference type="ARBA" id="ARBA00022801"/>
    </source>
</evidence>
<sequence length="666" mass="77690">MGLHKLADTAVYRGGTIMAAKGQLTDKGWLSEEDKVMKLIREGHNFVLKGGAGSGKTYSLVQILSRIQAEKPWARIACITYTNAAAIEIRNRVSNEKLWVSTIHDFLWRVISSFQREMKETLIHLVNNSEERLWYPDKATVDMNDFPSDITYQEYTKLGSGTISHDEVLLLANRMFRDYPKLCDILIDSYSFIFVDEYQDTDELVMELLLSHLSGQNITKKNMIGFFGDTMQSVYKESDNDRAEWFENNVVEVQKNQNRRNPIAVINLANTIRTDGLTQTPSDDENAPNMQNGIPVEGSITFLHSKSLDIDKVRESRFCAGWDFSNPKETKELRLTHNLIADDAGFLDLLSVYDKDPITKFRREFEKEARNQKYEFDKDAGFETVLKGMVWNYNSKTHCRKSHLDVFLQDIKRKECFNYVKDWPYLKVKKIYLDKEMLLDDAVRIDAKNTHKPRKSAIIRHLVKIQEILLLYQTKDFHDLIRKTSFRVYSTKDKQALKKIVDQCTSQSNEMTIKEMIDYADSTKLCVKDDAFNMYIQEHEYEYWRVLDIPFERFAKCYHYIEGKTVLSTQHKIKGQEFKNVLVILHNGDWAKYNFEYLLNEGIKDTLKAGKKKSFNTILNRTKKLFYVCCTRTKENLVVYYPSPTQEVIESARNLFGLINCYCLDD</sequence>
<feature type="domain" description="UvrD-like helicase ATP-binding" evidence="6">
    <location>
        <begin position="29"/>
        <end position="275"/>
    </location>
</feature>
<dbReference type="PROSITE" id="PS51198">
    <property type="entry name" value="UVRD_HELICASE_ATP_BIND"/>
    <property type="match status" value="1"/>
</dbReference>
<dbReference type="GO" id="GO:0016787">
    <property type="term" value="F:hydrolase activity"/>
    <property type="evidence" value="ECO:0007669"/>
    <property type="project" value="UniProtKB-UniRule"/>
</dbReference>
<keyword evidence="3 5" id="KW-0347">Helicase</keyword>
<keyword evidence="4 5" id="KW-0067">ATP-binding</keyword>
<dbReference type="InterPro" id="IPR014016">
    <property type="entry name" value="UvrD-like_ATP-bd"/>
</dbReference>
<dbReference type="GO" id="GO:0003677">
    <property type="term" value="F:DNA binding"/>
    <property type="evidence" value="ECO:0007669"/>
    <property type="project" value="InterPro"/>
</dbReference>
<dbReference type="GO" id="GO:0005524">
    <property type="term" value="F:ATP binding"/>
    <property type="evidence" value="ECO:0007669"/>
    <property type="project" value="UniProtKB-UniRule"/>
</dbReference>
<evidence type="ECO:0000256" key="4">
    <source>
        <dbReference type="ARBA" id="ARBA00022840"/>
    </source>
</evidence>
<evidence type="ECO:0000313" key="7">
    <source>
        <dbReference type="EMBL" id="QCT72180.1"/>
    </source>
</evidence>